<sequence>MDDKEEYEISIHKESLNEWLVGTAANYYHYSRKIGVSNDVTHPLYEAQVELYALKREIENATTMEELNGIRDKAFEYNHKLADIKNKEPLEK</sequence>
<keyword evidence="2" id="KW-1185">Reference proteome</keyword>
<evidence type="ECO:0000313" key="2">
    <source>
        <dbReference type="Proteomes" id="UP000009222"/>
    </source>
</evidence>
<dbReference type="STRING" id="545695.TREAZ_2686"/>
<gene>
    <name evidence="1" type="ordered locus">TREAZ_2686</name>
</gene>
<name>F5YDS8_LEAAZ</name>
<proteinExistence type="predicted"/>
<reference evidence="2" key="1">
    <citation type="submission" date="2009-12" db="EMBL/GenBank/DDBJ databases">
        <title>Complete sequence of Treponema azotonutricium strain ZAS-9.</title>
        <authorList>
            <person name="Tetu S.G."/>
            <person name="Matson E."/>
            <person name="Ren Q."/>
            <person name="Seshadri R."/>
            <person name="Elbourne L."/>
            <person name="Hassan K.A."/>
            <person name="Durkin A."/>
            <person name="Radune D."/>
            <person name="Mohamoud Y."/>
            <person name="Shay R."/>
            <person name="Jin S."/>
            <person name="Zhang X."/>
            <person name="Lucey K."/>
            <person name="Ballor N.R."/>
            <person name="Ottesen E."/>
            <person name="Rosenthal R."/>
            <person name="Allen A."/>
            <person name="Leadbetter J.R."/>
            <person name="Paulsen I.T."/>
        </authorList>
    </citation>
    <scope>NUCLEOTIDE SEQUENCE [LARGE SCALE GENOMIC DNA]</scope>
    <source>
        <strain evidence="2">ATCC BAA-888 / DSM 13862 / ZAS-9</strain>
    </source>
</reference>
<dbReference type="InParanoid" id="F5YDS8"/>
<dbReference type="EMBL" id="CP001841">
    <property type="protein sequence ID" value="AEF81673.1"/>
    <property type="molecule type" value="Genomic_DNA"/>
</dbReference>
<dbReference type="AlphaFoldDB" id="F5YDS8"/>
<protein>
    <submittedName>
        <fullName evidence="1">Uncharacterized protein</fullName>
    </submittedName>
</protein>
<dbReference type="RefSeq" id="WP_015712846.1">
    <property type="nucleotide sequence ID" value="NC_015577.1"/>
</dbReference>
<dbReference type="HOGENOM" id="CLU_2412278_0_0_12"/>
<evidence type="ECO:0000313" key="1">
    <source>
        <dbReference type="EMBL" id="AEF81673.1"/>
    </source>
</evidence>
<dbReference type="KEGG" id="taz:TREAZ_2686"/>
<accession>F5YDS8</accession>
<dbReference type="Proteomes" id="UP000009222">
    <property type="component" value="Chromosome"/>
</dbReference>
<organism evidence="1 2">
    <name type="scientific">Leadbettera azotonutricia (strain ATCC BAA-888 / DSM 13862 / ZAS-9)</name>
    <name type="common">Treponema azotonutricium</name>
    <dbReference type="NCBI Taxonomy" id="545695"/>
    <lineage>
        <taxon>Bacteria</taxon>
        <taxon>Pseudomonadati</taxon>
        <taxon>Spirochaetota</taxon>
        <taxon>Spirochaetia</taxon>
        <taxon>Spirochaetales</taxon>
        <taxon>Breznakiellaceae</taxon>
        <taxon>Leadbettera</taxon>
    </lineage>
</organism>
<reference evidence="1 2" key="2">
    <citation type="journal article" date="2011" name="ISME J.">
        <title>RNA-seq reveals cooperative metabolic interactions between two termite-gut spirochete species in co-culture.</title>
        <authorList>
            <person name="Rosenthal A.Z."/>
            <person name="Matson E.G."/>
            <person name="Eldar A."/>
            <person name="Leadbetter J.R."/>
        </authorList>
    </citation>
    <scope>NUCLEOTIDE SEQUENCE [LARGE SCALE GENOMIC DNA]</scope>
    <source>
        <strain evidence="2">ATCC BAA-888 / DSM 13862 / ZAS-9</strain>
    </source>
</reference>